<comment type="subcellular location">
    <subcellularLocation>
        <location evidence="1">Membrane</location>
    </subcellularLocation>
</comment>
<dbReference type="GO" id="GO:0016020">
    <property type="term" value="C:membrane"/>
    <property type="evidence" value="ECO:0007669"/>
    <property type="project" value="UniProtKB-SubCell"/>
</dbReference>
<dbReference type="PANTHER" id="PTHR11863">
    <property type="entry name" value="STEROL DESATURASE"/>
    <property type="match status" value="1"/>
</dbReference>
<dbReference type="RefSeq" id="WP_190289549.1">
    <property type="nucleotide sequence ID" value="NZ_JABFCZ010000002.1"/>
</dbReference>
<evidence type="ECO:0000256" key="5">
    <source>
        <dbReference type="SAM" id="Phobius"/>
    </source>
</evidence>
<reference evidence="7" key="1">
    <citation type="submission" date="2020-05" db="EMBL/GenBank/DDBJ databases">
        <title>Identification of trans-AT polyketide cluster in two marine bacteria, producers of a novel glutaramide-containing polyketide sesbanimide D and analogs.</title>
        <authorList>
            <person name="Kacar D."/>
            <person name="Rodriguez P."/>
            <person name="Canedo L."/>
            <person name="Gonzalez E."/>
            <person name="Galan B."/>
            <person name="De La Calle F."/>
            <person name="Garcia J.L."/>
        </authorList>
    </citation>
    <scope>NUCLEOTIDE SEQUENCE</scope>
    <source>
        <strain evidence="7">PHM038</strain>
    </source>
</reference>
<name>A0A926S326_9HYPH</name>
<organism evidence="7 8">
    <name type="scientific">Roseibium aggregatum</name>
    <dbReference type="NCBI Taxonomy" id="187304"/>
    <lineage>
        <taxon>Bacteria</taxon>
        <taxon>Pseudomonadati</taxon>
        <taxon>Pseudomonadota</taxon>
        <taxon>Alphaproteobacteria</taxon>
        <taxon>Hyphomicrobiales</taxon>
        <taxon>Stappiaceae</taxon>
        <taxon>Roseibium</taxon>
    </lineage>
</organism>
<dbReference type="EMBL" id="JABFCZ010000002">
    <property type="protein sequence ID" value="MBD1544868.1"/>
    <property type="molecule type" value="Genomic_DNA"/>
</dbReference>
<sequence>MDVGERPAWILITLPLLLTYLVLEITLPLDRRWSMRWRNLLPDVTYIVLAGGSLGLLSAALALVSITISGHADGPARDWPLWIQVPVLFLVFEFMNYWIHRAMHEMRGPIGRLLWHIHAAHHLPRGLYLLMHAVSHPLNAVIIQGFAIILPIWFMGYTPEAVLIFLVVNAFHGIISHFNVDMRLGLANYLFIGPETHRYHHSADVAEAKNYGAVISLWDQLFGTFIYRPGATPEELGTDPAAGLPDYWKVLSVLALPMRRWDS</sequence>
<dbReference type="AlphaFoldDB" id="A0A926S326"/>
<proteinExistence type="predicted"/>
<comment type="caution">
    <text evidence="7">The sequence shown here is derived from an EMBL/GenBank/DDBJ whole genome shotgun (WGS) entry which is preliminary data.</text>
</comment>
<dbReference type="Proteomes" id="UP000598467">
    <property type="component" value="Unassembled WGS sequence"/>
</dbReference>
<evidence type="ECO:0000313" key="8">
    <source>
        <dbReference type="Proteomes" id="UP000598467"/>
    </source>
</evidence>
<dbReference type="GO" id="GO:0016491">
    <property type="term" value="F:oxidoreductase activity"/>
    <property type="evidence" value="ECO:0007669"/>
    <property type="project" value="InterPro"/>
</dbReference>
<feature type="transmembrane region" description="Helical" evidence="5">
    <location>
        <begin position="161"/>
        <end position="180"/>
    </location>
</feature>
<dbReference type="GO" id="GO:0008610">
    <property type="term" value="P:lipid biosynthetic process"/>
    <property type="evidence" value="ECO:0007669"/>
    <property type="project" value="InterPro"/>
</dbReference>
<evidence type="ECO:0000256" key="4">
    <source>
        <dbReference type="ARBA" id="ARBA00023136"/>
    </source>
</evidence>
<dbReference type="Pfam" id="PF04116">
    <property type="entry name" value="FA_hydroxylase"/>
    <property type="match status" value="1"/>
</dbReference>
<evidence type="ECO:0000313" key="7">
    <source>
        <dbReference type="EMBL" id="MBD1544868.1"/>
    </source>
</evidence>
<feature type="transmembrane region" description="Helical" evidence="5">
    <location>
        <begin position="6"/>
        <end position="23"/>
    </location>
</feature>
<feature type="transmembrane region" description="Helical" evidence="5">
    <location>
        <begin position="138"/>
        <end position="155"/>
    </location>
</feature>
<gene>
    <name evidence="7" type="ORF">HK439_01220</name>
</gene>
<dbReference type="InterPro" id="IPR050307">
    <property type="entry name" value="Sterol_Desaturase_Related"/>
</dbReference>
<feature type="domain" description="Fatty acid hydroxylase" evidence="6">
    <location>
        <begin position="86"/>
        <end position="224"/>
    </location>
</feature>
<evidence type="ECO:0000256" key="2">
    <source>
        <dbReference type="ARBA" id="ARBA00022692"/>
    </source>
</evidence>
<feature type="transmembrane region" description="Helical" evidence="5">
    <location>
        <begin position="81"/>
        <end position="99"/>
    </location>
</feature>
<keyword evidence="2 5" id="KW-0812">Transmembrane</keyword>
<feature type="transmembrane region" description="Helical" evidence="5">
    <location>
        <begin position="44"/>
        <end position="69"/>
    </location>
</feature>
<protein>
    <submittedName>
        <fullName evidence="7">Sterol desaturase family protein</fullName>
    </submittedName>
</protein>
<keyword evidence="3 5" id="KW-1133">Transmembrane helix</keyword>
<keyword evidence="4 5" id="KW-0472">Membrane</keyword>
<evidence type="ECO:0000256" key="1">
    <source>
        <dbReference type="ARBA" id="ARBA00004370"/>
    </source>
</evidence>
<evidence type="ECO:0000259" key="6">
    <source>
        <dbReference type="Pfam" id="PF04116"/>
    </source>
</evidence>
<evidence type="ECO:0000256" key="3">
    <source>
        <dbReference type="ARBA" id="ARBA00022989"/>
    </source>
</evidence>
<dbReference type="InterPro" id="IPR006694">
    <property type="entry name" value="Fatty_acid_hydroxylase"/>
</dbReference>
<dbReference type="GO" id="GO:0005506">
    <property type="term" value="F:iron ion binding"/>
    <property type="evidence" value="ECO:0007669"/>
    <property type="project" value="InterPro"/>
</dbReference>
<accession>A0A926S326</accession>